<keyword evidence="2" id="KW-1185">Reference proteome</keyword>
<evidence type="ECO:0000313" key="2">
    <source>
        <dbReference type="Proteomes" id="UP000290527"/>
    </source>
</evidence>
<proteinExistence type="predicted"/>
<comment type="caution">
    <text evidence="1">The sequence shown here is derived from an EMBL/GenBank/DDBJ whole genome shotgun (WGS) entry which is preliminary data.</text>
</comment>
<dbReference type="CDD" id="cd02440">
    <property type="entry name" value="AdoMet_MTases"/>
    <property type="match status" value="1"/>
</dbReference>
<dbReference type="GO" id="GO:0016740">
    <property type="term" value="F:transferase activity"/>
    <property type="evidence" value="ECO:0007669"/>
    <property type="project" value="UniProtKB-ARBA"/>
</dbReference>
<organism evidence="1 2">
    <name type="scientific">Methanofervidicoccus abyssi</name>
    <dbReference type="NCBI Taxonomy" id="2082189"/>
    <lineage>
        <taxon>Archaea</taxon>
        <taxon>Methanobacteriati</taxon>
        <taxon>Methanobacteriota</taxon>
        <taxon>Methanomada group</taxon>
        <taxon>Methanococci</taxon>
        <taxon>Methanococcales</taxon>
        <taxon>Methanofervidicoccus</taxon>
    </lineage>
</organism>
<dbReference type="PANTHER" id="PTHR23290:SF0">
    <property type="entry name" value="RRNA N6-ADENOSINE-METHYLTRANSFERASE METTL5"/>
    <property type="match status" value="1"/>
</dbReference>
<dbReference type="AlphaFoldDB" id="A0A401HQM8"/>
<evidence type="ECO:0008006" key="3">
    <source>
        <dbReference type="Google" id="ProtNLM"/>
    </source>
</evidence>
<reference evidence="1 2" key="1">
    <citation type="journal article" date="2019" name="Int. J. Syst. Evol. Microbiol.">
        <title>Methanofervidicoccus abyssi gen. nov., sp. nov., a hydrogenotrophic methanogen, isolated from a hydrothermal vent chimney in the Mid-Cayman Spreading Center, the Caribbean Sea.</title>
        <authorList>
            <person name="Sakai S."/>
            <person name="Takaki Y."/>
            <person name="Miyazaki M."/>
            <person name="Ogawara M."/>
            <person name="Yanagawa K."/>
            <person name="Miyazaki J."/>
            <person name="Takai K."/>
        </authorList>
    </citation>
    <scope>NUCLEOTIDE SEQUENCE [LARGE SCALE GENOMIC DNA]</scope>
    <source>
        <strain evidence="1 2">HHB</strain>
    </source>
</reference>
<dbReference type="PANTHER" id="PTHR23290">
    <property type="entry name" value="RRNA N6-ADENOSINE-METHYLTRANSFERASE METTL5"/>
    <property type="match status" value="1"/>
</dbReference>
<dbReference type="InterPro" id="IPR051720">
    <property type="entry name" value="rRNA_MeTrfase/Polyamine_Synth"/>
</dbReference>
<sequence>MKKKHLEMILDNLDPHPNPKPHLEQYTIGGKLASELLFFARDDIRDNFVVDLGCGTGRLSIGAKLLGAGKVLGVDIDRESVECARENLRKLEKIPVSKNLDVDFEEIYKGVFFVDMDVKDIDRSYIERYLEDEGKIVVIQNPPFGSQKRHADRIFLEKALEIGDVIYTIHNSSTRDFVINYVEERGRSITHIFKSRFRIPRIFTFHSKKYVDVPVDIFRIE</sequence>
<gene>
    <name evidence="1" type="ORF">MHHB_P0691</name>
</gene>
<dbReference type="EMBL" id="BFAX01000003">
    <property type="protein sequence ID" value="GBF36461.1"/>
    <property type="molecule type" value="Genomic_DNA"/>
</dbReference>
<evidence type="ECO:0000313" key="1">
    <source>
        <dbReference type="EMBL" id="GBF36461.1"/>
    </source>
</evidence>
<accession>A0A401HQM8</accession>
<name>A0A401HQM8_9EURY</name>
<protein>
    <recommendedName>
        <fullName evidence="3">Methylase</fullName>
    </recommendedName>
</protein>
<dbReference type="RefSeq" id="WP_131007236.1">
    <property type="nucleotide sequence ID" value="NZ_BFAX01000003.1"/>
</dbReference>
<dbReference type="SUPFAM" id="SSF53335">
    <property type="entry name" value="S-adenosyl-L-methionine-dependent methyltransferases"/>
    <property type="match status" value="1"/>
</dbReference>
<dbReference type="Gene3D" id="3.40.50.150">
    <property type="entry name" value="Vaccinia Virus protein VP39"/>
    <property type="match status" value="1"/>
</dbReference>
<dbReference type="Pfam" id="PF06325">
    <property type="entry name" value="PrmA"/>
    <property type="match status" value="1"/>
</dbReference>
<dbReference type="InterPro" id="IPR029063">
    <property type="entry name" value="SAM-dependent_MTases_sf"/>
</dbReference>
<dbReference type="Proteomes" id="UP000290527">
    <property type="component" value="Unassembled WGS sequence"/>
</dbReference>
<dbReference type="OrthoDB" id="31271at2157"/>